<feature type="region of interest" description="Disordered" evidence="2">
    <location>
        <begin position="301"/>
        <end position="329"/>
    </location>
</feature>
<dbReference type="SUPFAM" id="SSF57701">
    <property type="entry name" value="Zn2/Cys6 DNA-binding domain"/>
    <property type="match status" value="1"/>
</dbReference>
<evidence type="ECO:0000256" key="1">
    <source>
        <dbReference type="ARBA" id="ARBA00023242"/>
    </source>
</evidence>
<keyword evidence="5" id="KW-1185">Reference proteome</keyword>
<feature type="region of interest" description="Disordered" evidence="2">
    <location>
        <begin position="134"/>
        <end position="163"/>
    </location>
</feature>
<gene>
    <name evidence="4" type="ORF">CFIO01_02535</name>
</gene>
<reference evidence="4 5" key="1">
    <citation type="submission" date="2014-02" db="EMBL/GenBank/DDBJ databases">
        <title>The genome sequence of Colletotrichum fioriniae PJ7.</title>
        <authorList>
            <person name="Baroncelli R."/>
            <person name="Thon M.R."/>
        </authorList>
    </citation>
    <scope>NUCLEOTIDE SEQUENCE [LARGE SCALE GENOMIC DNA]</scope>
    <source>
        <strain evidence="4 5">PJ7</strain>
    </source>
</reference>
<dbReference type="AlphaFoldDB" id="A0A010RXK0"/>
<feature type="domain" description="Zn(2)-C6 fungal-type" evidence="3">
    <location>
        <begin position="101"/>
        <end position="132"/>
    </location>
</feature>
<evidence type="ECO:0000259" key="3">
    <source>
        <dbReference type="PROSITE" id="PS50048"/>
    </source>
</evidence>
<dbReference type="GO" id="GO:0000981">
    <property type="term" value="F:DNA-binding transcription factor activity, RNA polymerase II-specific"/>
    <property type="evidence" value="ECO:0007669"/>
    <property type="project" value="InterPro"/>
</dbReference>
<feature type="compositionally biased region" description="Basic residues" evidence="2">
    <location>
        <begin position="320"/>
        <end position="329"/>
    </location>
</feature>
<dbReference type="SMART" id="SM00066">
    <property type="entry name" value="GAL4"/>
    <property type="match status" value="1"/>
</dbReference>
<keyword evidence="1" id="KW-0539">Nucleus</keyword>
<sequence>MFYYLAPRLANDCPIKVARHIQCFFDRAGYGCGEEWISSGRIVVDALRDQRSPLLGRMDPGLFDYTPPLTPDSLEFPRKLFLFCKRRTMAVTMSDGPIRKACDRCHRQKLSCKRVGDEACERCIRLKEECTSSPSLRYRKQHSQQQQQQHHHHNHNNHNQYGSTGEVVRRAIPTPKRQRTESGAAQVTQSDQVIVKTQHGGPVCGNTAFGDNAVVSPEAMLDMVDFDFGFGNSAGLYQPSTNQQQLPQTFTGAMEDLMSGHGDSITHPWSPVHSATSDSAFTSPMAPQADQVGRVYLGSPALQRQSSSRSSKPHDVTPLRRARKRVKQRTRQIMLRPYAAGQGPSTGEWMPRITEVNSRLFELSSSLPAHIDSSEEPGRSSIASTPDDGSSTTAPFPVDEMFKLSRHFADLLAEMSPPMEAASPASDGGNSVLAKGLNSLSDPATCLFVLSTYVRLLDMYQKVFSCIHSELNQLESGHLFQSWKLPGVTVGSFAVDSAPSLQMSLTIQLAEEFLLQMRRASASLDPTLRSDGSPAGKAPDAASMFSGVVDVSFQALKRQEESLGKELKDLRKAMETSLDG</sequence>
<dbReference type="CDD" id="cd00067">
    <property type="entry name" value="GAL4"/>
    <property type="match status" value="1"/>
</dbReference>
<comment type="caution">
    <text evidence="4">The sequence shown here is derived from an EMBL/GenBank/DDBJ whole genome shotgun (WGS) entry which is preliminary data.</text>
</comment>
<accession>A0A010RXK0</accession>
<evidence type="ECO:0000313" key="4">
    <source>
        <dbReference type="EMBL" id="EXF85321.1"/>
    </source>
</evidence>
<evidence type="ECO:0000256" key="2">
    <source>
        <dbReference type="SAM" id="MobiDB-lite"/>
    </source>
</evidence>
<feature type="region of interest" description="Disordered" evidence="2">
    <location>
        <begin position="369"/>
        <end position="396"/>
    </location>
</feature>
<dbReference type="InterPro" id="IPR001138">
    <property type="entry name" value="Zn2Cys6_DnaBD"/>
</dbReference>
<feature type="compositionally biased region" description="Polar residues" evidence="2">
    <location>
        <begin position="381"/>
        <end position="394"/>
    </location>
</feature>
<dbReference type="InterPro" id="IPR036864">
    <property type="entry name" value="Zn2-C6_fun-type_DNA-bd_sf"/>
</dbReference>
<evidence type="ECO:0000313" key="5">
    <source>
        <dbReference type="Proteomes" id="UP000020467"/>
    </source>
</evidence>
<name>A0A010RXK0_9PEZI</name>
<dbReference type="PROSITE" id="PS00463">
    <property type="entry name" value="ZN2_CY6_FUNGAL_1"/>
    <property type="match status" value="1"/>
</dbReference>
<dbReference type="OrthoDB" id="4330117at2759"/>
<dbReference type="Proteomes" id="UP000020467">
    <property type="component" value="Unassembled WGS sequence"/>
</dbReference>
<dbReference type="PROSITE" id="PS50048">
    <property type="entry name" value="ZN2_CY6_FUNGAL_2"/>
    <property type="match status" value="1"/>
</dbReference>
<dbReference type="STRING" id="1445577.A0A010RXK0"/>
<dbReference type="EMBL" id="JARH01000106">
    <property type="protein sequence ID" value="EXF85321.1"/>
    <property type="molecule type" value="Genomic_DNA"/>
</dbReference>
<dbReference type="eggNOG" id="ENOG502STRK">
    <property type="taxonomic scope" value="Eukaryota"/>
</dbReference>
<proteinExistence type="predicted"/>
<organism evidence="4 5">
    <name type="scientific">Colletotrichum fioriniae PJ7</name>
    <dbReference type="NCBI Taxonomy" id="1445577"/>
    <lineage>
        <taxon>Eukaryota</taxon>
        <taxon>Fungi</taxon>
        <taxon>Dikarya</taxon>
        <taxon>Ascomycota</taxon>
        <taxon>Pezizomycotina</taxon>
        <taxon>Sordariomycetes</taxon>
        <taxon>Hypocreomycetidae</taxon>
        <taxon>Glomerellales</taxon>
        <taxon>Glomerellaceae</taxon>
        <taxon>Colletotrichum</taxon>
        <taxon>Colletotrichum acutatum species complex</taxon>
    </lineage>
</organism>
<protein>
    <recommendedName>
        <fullName evidence="3">Zn(2)-C6 fungal-type domain-containing protein</fullName>
    </recommendedName>
</protein>
<dbReference type="Pfam" id="PF00172">
    <property type="entry name" value="Zn_clus"/>
    <property type="match status" value="1"/>
</dbReference>
<dbReference type="KEGG" id="cfj:CFIO01_02535"/>
<dbReference type="HOGENOM" id="CLU_031300_0_0_1"/>
<dbReference type="Gene3D" id="4.10.240.10">
    <property type="entry name" value="Zn(2)-C6 fungal-type DNA-binding domain"/>
    <property type="match status" value="1"/>
</dbReference>
<dbReference type="GO" id="GO:0008270">
    <property type="term" value="F:zinc ion binding"/>
    <property type="evidence" value="ECO:0007669"/>
    <property type="project" value="InterPro"/>
</dbReference>